<organism evidence="3">
    <name type="scientific">Pelagomonas calceolata</name>
    <dbReference type="NCBI Taxonomy" id="35677"/>
    <lineage>
        <taxon>Eukaryota</taxon>
        <taxon>Sar</taxon>
        <taxon>Stramenopiles</taxon>
        <taxon>Ochrophyta</taxon>
        <taxon>Pelagophyceae</taxon>
        <taxon>Pelagomonadales</taxon>
        <taxon>Pelagomonadaceae</taxon>
        <taxon>Pelagomonas</taxon>
    </lineage>
</organism>
<evidence type="ECO:0000313" key="6">
    <source>
        <dbReference type="Proteomes" id="UP000789595"/>
    </source>
</evidence>
<evidence type="ECO:0000256" key="2">
    <source>
        <dbReference type="SAM" id="SignalP"/>
    </source>
</evidence>
<dbReference type="Proteomes" id="UP000789595">
    <property type="component" value="Unassembled WGS sequence"/>
</dbReference>
<accession>A0A6S8V2N3</accession>
<dbReference type="EMBL" id="HBIW01013830">
    <property type="protein sequence ID" value="CAE0696436.1"/>
    <property type="molecule type" value="Transcribed_RNA"/>
</dbReference>
<dbReference type="InterPro" id="IPR036850">
    <property type="entry name" value="NDK-like_dom_sf"/>
</dbReference>
<sequence>MAHRFARSARLLAFSPGRAAAAAALPAALCAQQAKAEANEDINKETVAAAAAAAAVGYAAVAATQANAKAKDAQERLKALEVRAAKATSAAFVFVKPHAVTDSVKTKVKSGLEKAGISVLEEGSIAGPKIDSDMLIDTHYGAIAAKAVKLKPSELKPSAKAQKDFEKAFGLTWSDALKQGLVYNAADACKQLGCDGAGLDAKWSTLTRGQNLIKFGGGFYCGKVEGIYVMNGFYMAMRGKFTDPSATIHYYLVEWPTSSLSWADFRGKVLGATDPAEASQGSLRRAILDDWRALGLPACPDTGDNGVHASASPFEALSERVNWCGASFETDAYGRGLVAAGVDAKTLQAWAEDPQVKLPGGGAGSLFDALEDLDADKCLETAKAIKKANE</sequence>
<keyword evidence="1" id="KW-0175">Coiled coil</keyword>
<reference evidence="5" key="2">
    <citation type="submission" date="2021-11" db="EMBL/GenBank/DDBJ databases">
        <authorList>
            <consortium name="Genoscope - CEA"/>
            <person name="William W."/>
        </authorList>
    </citation>
    <scope>NUCLEOTIDE SEQUENCE</scope>
</reference>
<dbReference type="AlphaFoldDB" id="A0A6S8V2N3"/>
<name>A0A6S8V2N3_9STRA</name>
<keyword evidence="2" id="KW-0732">Signal</keyword>
<evidence type="ECO:0000313" key="5">
    <source>
        <dbReference type="EMBL" id="CAH0369841.1"/>
    </source>
</evidence>
<dbReference type="EMBL" id="CAKKNE010000002">
    <property type="protein sequence ID" value="CAH0369841.1"/>
    <property type="molecule type" value="Genomic_DNA"/>
</dbReference>
<feature type="coiled-coil region" evidence="1">
    <location>
        <begin position="63"/>
        <end position="90"/>
    </location>
</feature>
<dbReference type="OrthoDB" id="2162449at2759"/>
<dbReference type="Gene3D" id="3.30.70.141">
    <property type="entry name" value="Nucleoside diphosphate kinase-like domain"/>
    <property type="match status" value="1"/>
</dbReference>
<evidence type="ECO:0000256" key="1">
    <source>
        <dbReference type="SAM" id="Coils"/>
    </source>
</evidence>
<keyword evidence="6" id="KW-1185">Reference proteome</keyword>
<feature type="chain" id="PRO_5036191511" description="Nucleoside-diphosphate kinase" evidence="2">
    <location>
        <begin position="22"/>
        <end position="390"/>
    </location>
</feature>
<dbReference type="EMBL" id="HBIW01013831">
    <property type="protein sequence ID" value="CAE0696437.1"/>
    <property type="molecule type" value="Transcribed_RNA"/>
</dbReference>
<evidence type="ECO:0000313" key="3">
    <source>
        <dbReference type="EMBL" id="CAE0696436.1"/>
    </source>
</evidence>
<feature type="signal peptide" evidence="2">
    <location>
        <begin position="1"/>
        <end position="21"/>
    </location>
</feature>
<dbReference type="SUPFAM" id="SSF54919">
    <property type="entry name" value="Nucleoside diphosphate kinase, NDK"/>
    <property type="match status" value="1"/>
</dbReference>
<reference evidence="3" key="1">
    <citation type="submission" date="2021-01" db="EMBL/GenBank/DDBJ databases">
        <authorList>
            <person name="Corre E."/>
            <person name="Pelletier E."/>
            <person name="Niang G."/>
            <person name="Scheremetjew M."/>
            <person name="Finn R."/>
            <person name="Kale V."/>
            <person name="Holt S."/>
            <person name="Cochrane G."/>
            <person name="Meng A."/>
            <person name="Brown T."/>
            <person name="Cohen L."/>
        </authorList>
    </citation>
    <scope>NUCLEOTIDE SEQUENCE</scope>
    <source>
        <strain evidence="3">CCMP1756</strain>
    </source>
</reference>
<evidence type="ECO:0008006" key="7">
    <source>
        <dbReference type="Google" id="ProtNLM"/>
    </source>
</evidence>
<gene>
    <name evidence="3" type="ORF">PCAL00307_LOCUS11872</name>
    <name evidence="4" type="ORF">PCAL00307_LOCUS11873</name>
    <name evidence="5" type="ORF">PECAL_2P29840</name>
</gene>
<proteinExistence type="predicted"/>
<protein>
    <recommendedName>
        <fullName evidence="7">Nucleoside-diphosphate kinase</fullName>
    </recommendedName>
</protein>
<evidence type="ECO:0000313" key="4">
    <source>
        <dbReference type="EMBL" id="CAE0696437.1"/>
    </source>
</evidence>